<evidence type="ECO:0000256" key="3">
    <source>
        <dbReference type="ARBA" id="ARBA00023136"/>
    </source>
</evidence>
<dbReference type="GeneID" id="18241497"/>
<dbReference type="PANTHER" id="PTHR48261">
    <property type="entry name" value="ACETYLGLUCOSAMINYLTRANSFERASE"/>
    <property type="match status" value="1"/>
</dbReference>
<evidence type="ECO:0000259" key="5">
    <source>
        <dbReference type="Pfam" id="PF09258"/>
    </source>
</evidence>
<feature type="non-terminal residue" evidence="6">
    <location>
        <position position="271"/>
    </location>
</feature>
<keyword evidence="2" id="KW-0808">Transferase</keyword>
<dbReference type="PANTHER" id="PTHR48261:SF2">
    <property type="entry name" value="ACETYLGLUCOSAMINYLTRANSFERASE"/>
    <property type="match status" value="1"/>
</dbReference>
<dbReference type="FunFam" id="3.90.550.10:FF:000221">
    <property type="entry name" value="Glycosyltransferase family protein 47"/>
    <property type="match status" value="1"/>
</dbReference>
<reference evidence="6 7" key="1">
    <citation type="submission" date="2009-12" db="EMBL/GenBank/DDBJ databases">
        <title>The draft genome of Batrachochytrium dendrobatidis.</title>
        <authorList>
            <consortium name="US DOE Joint Genome Institute (JGI-PGF)"/>
            <person name="Kuo A."/>
            <person name="Salamov A."/>
            <person name="Schmutz J."/>
            <person name="Lucas S."/>
            <person name="Pitluck S."/>
            <person name="Rosenblum E."/>
            <person name="Stajich J."/>
            <person name="Eisen M."/>
            <person name="Grigoriev I.V."/>
        </authorList>
    </citation>
    <scope>NUCLEOTIDE SEQUENCE [LARGE SCALE GENOMIC DNA]</scope>
    <source>
        <strain evidence="7">JAM81 / FGSC 10211</strain>
    </source>
</reference>
<feature type="non-terminal residue" evidence="6">
    <location>
        <position position="1"/>
    </location>
</feature>
<proteinExistence type="predicted"/>
<evidence type="ECO:0000256" key="4">
    <source>
        <dbReference type="ARBA" id="ARBA00023157"/>
    </source>
</evidence>
<dbReference type="InterPro" id="IPR029044">
    <property type="entry name" value="Nucleotide-diphossugar_trans"/>
</dbReference>
<dbReference type="InParanoid" id="F4PD97"/>
<dbReference type="OrthoDB" id="2014201at2759"/>
<dbReference type="EMBL" id="GL882895">
    <property type="protein sequence ID" value="EGF76645.1"/>
    <property type="molecule type" value="Genomic_DNA"/>
</dbReference>
<organism evidence="6 7">
    <name type="scientific">Batrachochytrium dendrobatidis (strain JAM81 / FGSC 10211)</name>
    <name type="common">Frog chytrid fungus</name>
    <dbReference type="NCBI Taxonomy" id="684364"/>
    <lineage>
        <taxon>Eukaryota</taxon>
        <taxon>Fungi</taxon>
        <taxon>Fungi incertae sedis</taxon>
        <taxon>Chytridiomycota</taxon>
        <taxon>Chytridiomycota incertae sedis</taxon>
        <taxon>Chytridiomycetes</taxon>
        <taxon>Rhizophydiales</taxon>
        <taxon>Rhizophydiales incertae sedis</taxon>
        <taxon>Batrachochytrium</taxon>
    </lineage>
</organism>
<dbReference type="HOGENOM" id="CLU_013906_1_1_1"/>
<dbReference type="AlphaFoldDB" id="F4PD97"/>
<evidence type="ECO:0000256" key="2">
    <source>
        <dbReference type="ARBA" id="ARBA00022679"/>
    </source>
</evidence>
<keyword evidence="7" id="KW-1185">Reference proteome</keyword>
<dbReference type="Pfam" id="PF09258">
    <property type="entry name" value="Glyco_transf_64"/>
    <property type="match status" value="1"/>
</dbReference>
<evidence type="ECO:0000313" key="7">
    <source>
        <dbReference type="Proteomes" id="UP000007241"/>
    </source>
</evidence>
<dbReference type="OMA" id="CEDIGLN"/>
<dbReference type="SUPFAM" id="SSF53448">
    <property type="entry name" value="Nucleotide-diphospho-sugar transferases"/>
    <property type="match status" value="1"/>
</dbReference>
<sequence length="271" mass="31095">NKFSVLISTFNRVETVLRLIEHYSKSDLVDTVFISWHNPKVKPPAQLFQVSHAILGNTSTNAAVILVLQTTDSLNNRFNPIRSIRTPAVLMVDDDIRIPLSQLDVAFNAWKYNPDQLVGFYPRSHRIKSMHDSNDPKQWEFEYLYGPSEPKHQYSMMLTKGMFFRKEYLTIYTCMVPQQVHAYIDTIKNCEDITMNFIASAITGKAPLTINFPMVDTQKNGQSTQQHRDLMLEVMADFGQSDGISTKNDHQLHRSMCISDLVQLFGTYPLV</sequence>
<dbReference type="Gene3D" id="3.90.550.10">
    <property type="entry name" value="Spore Coat Polysaccharide Biosynthesis Protein SpsA, Chain A"/>
    <property type="match status" value="1"/>
</dbReference>
<dbReference type="InterPro" id="IPR015338">
    <property type="entry name" value="GT64_dom"/>
</dbReference>
<dbReference type="Proteomes" id="UP000007241">
    <property type="component" value="Unassembled WGS sequence"/>
</dbReference>
<evidence type="ECO:0000313" key="6">
    <source>
        <dbReference type="EMBL" id="EGF76645.1"/>
    </source>
</evidence>
<comment type="subcellular location">
    <subcellularLocation>
        <location evidence="1">Membrane</location>
    </subcellularLocation>
</comment>
<evidence type="ECO:0000256" key="1">
    <source>
        <dbReference type="ARBA" id="ARBA00004370"/>
    </source>
</evidence>
<keyword evidence="4" id="KW-1015">Disulfide bond</keyword>
<protein>
    <recommendedName>
        <fullName evidence="5">Glycosyl transferase 64 domain-containing protein</fullName>
    </recommendedName>
</protein>
<accession>F4PD97</accession>
<gene>
    <name evidence="6" type="ORF">BATDEDRAFT_4525</name>
</gene>
<feature type="domain" description="Glycosyl transferase 64" evidence="5">
    <location>
        <begin position="3"/>
        <end position="271"/>
    </location>
</feature>
<dbReference type="InterPro" id="IPR004263">
    <property type="entry name" value="Exostosin"/>
</dbReference>
<keyword evidence="3" id="KW-0472">Membrane</keyword>
<dbReference type="GO" id="GO:0016020">
    <property type="term" value="C:membrane"/>
    <property type="evidence" value="ECO:0007669"/>
    <property type="project" value="UniProtKB-SubCell"/>
</dbReference>
<name>F4PD97_BATDJ</name>
<dbReference type="RefSeq" id="XP_006682551.1">
    <property type="nucleotide sequence ID" value="XM_006682488.1"/>
</dbReference>
<dbReference type="GO" id="GO:0016757">
    <property type="term" value="F:glycosyltransferase activity"/>
    <property type="evidence" value="ECO:0007669"/>
    <property type="project" value="InterPro"/>
</dbReference>